<dbReference type="Proteomes" id="UP001497700">
    <property type="component" value="Unassembled WGS sequence"/>
</dbReference>
<comment type="caution">
    <text evidence="1">The sequence shown here is derived from an EMBL/GenBank/DDBJ whole genome shotgun (WGS) entry which is preliminary data.</text>
</comment>
<gene>
    <name evidence="1" type="ORF">F4820DRAFT_405136</name>
</gene>
<reference evidence="1 2" key="1">
    <citation type="journal article" date="2022" name="New Phytol.">
        <title>Ecological generalism drives hyperdiversity of secondary metabolite gene clusters in xylarialean endophytes.</title>
        <authorList>
            <person name="Franco M.E.E."/>
            <person name="Wisecaver J.H."/>
            <person name="Arnold A.E."/>
            <person name="Ju Y.M."/>
            <person name="Slot J.C."/>
            <person name="Ahrendt S."/>
            <person name="Moore L.P."/>
            <person name="Eastman K.E."/>
            <person name="Scott K."/>
            <person name="Konkel Z."/>
            <person name="Mondo S.J."/>
            <person name="Kuo A."/>
            <person name="Hayes R.D."/>
            <person name="Haridas S."/>
            <person name="Andreopoulos B."/>
            <person name="Riley R."/>
            <person name="LaButti K."/>
            <person name="Pangilinan J."/>
            <person name="Lipzen A."/>
            <person name="Amirebrahimi M."/>
            <person name="Yan J."/>
            <person name="Adam C."/>
            <person name="Keymanesh K."/>
            <person name="Ng V."/>
            <person name="Louie K."/>
            <person name="Northen T."/>
            <person name="Drula E."/>
            <person name="Henrissat B."/>
            <person name="Hsieh H.M."/>
            <person name="Youens-Clark K."/>
            <person name="Lutzoni F."/>
            <person name="Miadlikowska J."/>
            <person name="Eastwood D.C."/>
            <person name="Hamelin R.C."/>
            <person name="Grigoriev I.V."/>
            <person name="U'Ren J.M."/>
        </authorList>
    </citation>
    <scope>NUCLEOTIDE SEQUENCE [LARGE SCALE GENOMIC DNA]</scope>
    <source>
        <strain evidence="1 2">CBS 119005</strain>
    </source>
</reference>
<evidence type="ECO:0000313" key="2">
    <source>
        <dbReference type="Proteomes" id="UP001497700"/>
    </source>
</evidence>
<evidence type="ECO:0000313" key="1">
    <source>
        <dbReference type="EMBL" id="KAI4870125.1"/>
    </source>
</evidence>
<sequence>MVDGNTTMADGSTLDMKAFFPPGIDRDLNSLNFHLGNDIDNYVFTVENNSQFPKRASLLSLYDGGSVQGRLLGEIRKPIEMTERYEEIWIAVRNLITQRMTTVIMTRHTCLGLTFFRFKMHIGYGIETFEWRHSKGSEVHSIQPHPHADGYKLVRMRRCGPGGGLGGGRAERQHGEASDGKEIVAVWATMTRLGKKKPPFNFQLCGSGATDEMGGEFQPVALLTALKMYSTYNAYMTVPVPKKRRAGAAMANLAI</sequence>
<name>A0ACB9ZH24_9PEZI</name>
<dbReference type="EMBL" id="MU393426">
    <property type="protein sequence ID" value="KAI4870125.1"/>
    <property type="molecule type" value="Genomic_DNA"/>
</dbReference>
<organism evidence="1 2">
    <name type="scientific">Hypoxylon rubiginosum</name>
    <dbReference type="NCBI Taxonomy" id="110542"/>
    <lineage>
        <taxon>Eukaryota</taxon>
        <taxon>Fungi</taxon>
        <taxon>Dikarya</taxon>
        <taxon>Ascomycota</taxon>
        <taxon>Pezizomycotina</taxon>
        <taxon>Sordariomycetes</taxon>
        <taxon>Xylariomycetidae</taxon>
        <taxon>Xylariales</taxon>
        <taxon>Hypoxylaceae</taxon>
        <taxon>Hypoxylon</taxon>
    </lineage>
</organism>
<protein>
    <submittedName>
        <fullName evidence="1">Uncharacterized protein</fullName>
    </submittedName>
</protein>
<accession>A0ACB9ZH24</accession>
<keyword evidence="2" id="KW-1185">Reference proteome</keyword>
<proteinExistence type="predicted"/>